<proteinExistence type="inferred from homology"/>
<feature type="binding site" evidence="6">
    <location>
        <position position="253"/>
    </location>
    <ligand>
        <name>Mg(2+)</name>
        <dbReference type="ChEBI" id="CHEBI:18420"/>
    </ligand>
</feature>
<comment type="caution">
    <text evidence="6">Lacks conserved residue(s) required for the propagation of feature annotation.</text>
</comment>
<dbReference type="Pfam" id="PF10396">
    <property type="entry name" value="TrmE_N"/>
    <property type="match status" value="1"/>
</dbReference>
<dbReference type="InterPro" id="IPR004520">
    <property type="entry name" value="GTPase_MnmE"/>
</dbReference>
<evidence type="ECO:0000256" key="1">
    <source>
        <dbReference type="ARBA" id="ARBA00011043"/>
    </source>
</evidence>
<dbReference type="Pfam" id="PF12631">
    <property type="entry name" value="MnmE_helical"/>
    <property type="match status" value="1"/>
</dbReference>
<keyword evidence="6" id="KW-0460">Magnesium</keyword>
<organism evidence="9 10">
    <name type="scientific">Rugosibacter aromaticivorans</name>
    <dbReference type="NCBI Taxonomy" id="1565605"/>
    <lineage>
        <taxon>Bacteria</taxon>
        <taxon>Pseudomonadati</taxon>
        <taxon>Pseudomonadota</taxon>
        <taxon>Betaproteobacteria</taxon>
        <taxon>Nitrosomonadales</taxon>
        <taxon>Sterolibacteriaceae</taxon>
        <taxon>Rugosibacter</taxon>
    </lineage>
</organism>
<dbReference type="CDD" id="cd04164">
    <property type="entry name" value="trmE"/>
    <property type="match status" value="1"/>
</dbReference>
<dbReference type="SUPFAM" id="SSF52540">
    <property type="entry name" value="P-loop containing nucleoside triphosphate hydrolases"/>
    <property type="match status" value="1"/>
</dbReference>
<dbReference type="NCBIfam" id="TIGR00231">
    <property type="entry name" value="small_GTP"/>
    <property type="match status" value="1"/>
</dbReference>
<dbReference type="InterPro" id="IPR006073">
    <property type="entry name" value="GTP-bd"/>
</dbReference>
<keyword evidence="4 6" id="KW-0630">Potassium</keyword>
<dbReference type="STRING" id="1565605.PG1C_14285"/>
<evidence type="ECO:0000256" key="6">
    <source>
        <dbReference type="HAMAP-Rule" id="MF_00379"/>
    </source>
</evidence>
<evidence type="ECO:0000256" key="3">
    <source>
        <dbReference type="ARBA" id="ARBA00022741"/>
    </source>
</evidence>
<dbReference type="NCBIfam" id="NF003661">
    <property type="entry name" value="PRK05291.1-3"/>
    <property type="match status" value="1"/>
</dbReference>
<dbReference type="PANTHER" id="PTHR42714:SF2">
    <property type="entry name" value="TRNA MODIFICATION GTPASE GTPBP3, MITOCHONDRIAL"/>
    <property type="match status" value="1"/>
</dbReference>
<dbReference type="Pfam" id="PF01926">
    <property type="entry name" value="MMR_HSR1"/>
    <property type="match status" value="1"/>
</dbReference>
<dbReference type="InterPro" id="IPR027266">
    <property type="entry name" value="TrmE/GcvT-like"/>
</dbReference>
<dbReference type="AlphaFoldDB" id="A0A0C5JBS2"/>
<sequence length="449" mass="48245">MSNTAVSDTIAAIATAPGRGGIGVVRVSGLGLLPFAMQLCRKTPEPRRVTIADFLAADGSVIDHGLLLYFSAPHSFTGEDVIELQGHGGPVVMQILLARCVELGARIAHPGEFTQRAFLNEKMDLAQAEAVADLIDAGTAAAARSALRSLSGEFSREVQSLVGRLIELRMLIEATLDFPEEDIDLLQHTDAAERLNNLRVDLANLLSRARAGSLLRTGLHVVLTGLPNVGKSSLLNRLSGEDRAIVTEHAGTTRDVLRETIQINGIPLHVIDTAGLRATDDPIERVGIDRAWHEIGHADVILQLVDARVGITDADQVIAARLPLGVEQLVIENKSDLAGKQPQRFELDGRIHLCLSARSGEGVGLLRDELLRVAGWVGNGEDVVLARARHIEALNHAAEKSALAERRLSQVELCAEELRLAQVALSSITGEFSADDLLGEIFSRFCIGK</sequence>
<evidence type="ECO:0000256" key="4">
    <source>
        <dbReference type="ARBA" id="ARBA00022958"/>
    </source>
</evidence>
<evidence type="ECO:0000256" key="2">
    <source>
        <dbReference type="ARBA" id="ARBA00022694"/>
    </source>
</evidence>
<dbReference type="PANTHER" id="PTHR42714">
    <property type="entry name" value="TRNA MODIFICATION GTPASE GTPBP3"/>
    <property type="match status" value="1"/>
</dbReference>
<dbReference type="PROSITE" id="PS51709">
    <property type="entry name" value="G_TRME"/>
    <property type="match status" value="1"/>
</dbReference>
<dbReference type="GO" id="GO:0005525">
    <property type="term" value="F:GTP binding"/>
    <property type="evidence" value="ECO:0007669"/>
    <property type="project" value="UniProtKB-UniRule"/>
</dbReference>
<dbReference type="GO" id="GO:0005829">
    <property type="term" value="C:cytosol"/>
    <property type="evidence" value="ECO:0007669"/>
    <property type="project" value="TreeGrafter"/>
</dbReference>
<keyword evidence="6" id="KW-0479">Metal-binding</keyword>
<dbReference type="InterPro" id="IPR027368">
    <property type="entry name" value="MnmE_dom2"/>
</dbReference>
<evidence type="ECO:0000256" key="7">
    <source>
        <dbReference type="RuleBase" id="RU003313"/>
    </source>
</evidence>
<feature type="binding site" evidence="6">
    <location>
        <begin position="356"/>
        <end position="358"/>
    </location>
    <ligand>
        <name>GTP</name>
        <dbReference type="ChEBI" id="CHEBI:37565"/>
    </ligand>
</feature>
<dbReference type="GO" id="GO:0002098">
    <property type="term" value="P:tRNA wobble uridine modification"/>
    <property type="evidence" value="ECO:0007669"/>
    <property type="project" value="TreeGrafter"/>
</dbReference>
<keyword evidence="10" id="KW-1185">Reference proteome</keyword>
<dbReference type="HOGENOM" id="CLU_019624_4_1_4"/>
<dbReference type="InterPro" id="IPR027417">
    <property type="entry name" value="P-loop_NTPase"/>
</dbReference>
<feature type="binding site" evidence="6">
    <location>
        <begin position="272"/>
        <end position="275"/>
    </location>
    <ligand>
        <name>GTP</name>
        <dbReference type="ChEBI" id="CHEBI:37565"/>
    </ligand>
</feature>
<keyword evidence="2 6" id="KW-0819">tRNA processing</keyword>
<keyword evidence="6" id="KW-0963">Cytoplasm</keyword>
<dbReference type="CDD" id="cd14858">
    <property type="entry name" value="TrmE_N"/>
    <property type="match status" value="1"/>
</dbReference>
<dbReference type="NCBIfam" id="TIGR00450">
    <property type="entry name" value="mnmE_trmE_thdF"/>
    <property type="match status" value="1"/>
</dbReference>
<evidence type="ECO:0000313" key="9">
    <source>
        <dbReference type="EMBL" id="AJP49293.1"/>
    </source>
</evidence>
<dbReference type="Proteomes" id="UP000061603">
    <property type="component" value="Chromosome"/>
</dbReference>
<dbReference type="GO" id="GO:0046872">
    <property type="term" value="F:metal ion binding"/>
    <property type="evidence" value="ECO:0007669"/>
    <property type="project" value="UniProtKB-KW"/>
</dbReference>
<feature type="binding site" evidence="6">
    <location>
        <position position="232"/>
    </location>
    <ligand>
        <name>Mg(2+)</name>
        <dbReference type="ChEBI" id="CHEBI:18420"/>
    </ligand>
</feature>
<keyword evidence="6" id="KW-0378">Hydrolase</keyword>
<dbReference type="Gene3D" id="3.30.1360.120">
    <property type="entry name" value="Probable tRNA modification gtpase trme, domain 1"/>
    <property type="match status" value="1"/>
</dbReference>
<dbReference type="HAMAP" id="MF_00379">
    <property type="entry name" value="GTPase_MnmE"/>
    <property type="match status" value="1"/>
</dbReference>
<dbReference type="Gene3D" id="1.20.120.430">
    <property type="entry name" value="tRNA modification GTPase MnmE domain 2"/>
    <property type="match status" value="1"/>
</dbReference>
<evidence type="ECO:0000256" key="5">
    <source>
        <dbReference type="ARBA" id="ARBA00023134"/>
    </source>
</evidence>
<protein>
    <recommendedName>
        <fullName evidence="6">tRNA modification GTPase MnmE</fullName>
        <ecNumber evidence="6">3.6.-.-</ecNumber>
    </recommendedName>
</protein>
<comment type="similarity">
    <text evidence="1 6 7">Belongs to the TRAFAC class TrmE-Era-EngA-EngB-Septin-like GTPase superfamily. TrmE GTPase family.</text>
</comment>
<dbReference type="RefSeq" id="WP_202635418.1">
    <property type="nucleotide sequence ID" value="NZ_CP010554.1"/>
</dbReference>
<accession>A0A0C5JBS2</accession>
<reference evidence="9 10" key="1">
    <citation type="journal article" date="2015" name="Genome Announc.">
        <title>Complete Genome Sequence of a Novel Bacterium within the Family Rhodocyclaceae That Degrades Polycyclic Aromatic Hydrocarbons.</title>
        <authorList>
            <person name="Singleton D.R."/>
            <person name="Dickey A.N."/>
            <person name="Scholl E.H."/>
            <person name="Wright F.A."/>
            <person name="Aitken M.D."/>
        </authorList>
    </citation>
    <scope>NUCLEOTIDE SEQUENCE [LARGE SCALE GENOMIC DNA]</scope>
    <source>
        <strain evidence="10">PG1-Ca6</strain>
    </source>
</reference>
<dbReference type="InterPro" id="IPR018948">
    <property type="entry name" value="GTP-bd_TrmE_N"/>
</dbReference>
<keyword evidence="5 6" id="KW-0342">GTP-binding</keyword>
<feature type="binding site" evidence="6">
    <location>
        <begin position="247"/>
        <end position="253"/>
    </location>
    <ligand>
        <name>GTP</name>
        <dbReference type="ChEBI" id="CHEBI:37565"/>
    </ligand>
</feature>
<feature type="binding site" evidence="6">
    <location>
        <position position="122"/>
    </location>
    <ligand>
        <name>(6S)-5-formyl-5,6,7,8-tetrahydrofolate</name>
        <dbReference type="ChEBI" id="CHEBI:57457"/>
    </ligand>
</feature>
<gene>
    <name evidence="6 9" type="primary">trmE</name>
    <name evidence="6 9" type="synonym">mnmE</name>
    <name evidence="9" type="synonym">thdF</name>
    <name evidence="9" type="ORF">PG1C_14285</name>
</gene>
<dbReference type="InterPro" id="IPR031168">
    <property type="entry name" value="G_TrmE"/>
</dbReference>
<name>A0A0C5JBS2_9PROT</name>
<evidence type="ECO:0000259" key="8">
    <source>
        <dbReference type="PROSITE" id="PS51709"/>
    </source>
</evidence>
<feature type="domain" description="TrmE-type G" evidence="8">
    <location>
        <begin position="218"/>
        <end position="375"/>
    </location>
</feature>
<feature type="binding site" evidence="6">
    <location>
        <position position="26"/>
    </location>
    <ligand>
        <name>(6S)-5-formyl-5,6,7,8-tetrahydrofolate</name>
        <dbReference type="ChEBI" id="CHEBI:57457"/>
    </ligand>
</feature>
<dbReference type="GO" id="GO:0003924">
    <property type="term" value="F:GTPase activity"/>
    <property type="evidence" value="ECO:0007669"/>
    <property type="project" value="UniProtKB-UniRule"/>
</dbReference>
<feature type="binding site" evidence="6">
    <location>
        <position position="449"/>
    </location>
    <ligand>
        <name>(6S)-5-formyl-5,6,7,8-tetrahydrofolate</name>
        <dbReference type="ChEBI" id="CHEBI:57457"/>
    </ligand>
</feature>
<comment type="subcellular location">
    <subcellularLocation>
        <location evidence="6">Cytoplasm</location>
    </subcellularLocation>
</comment>
<comment type="function">
    <text evidence="6">Exhibits a very high intrinsic GTPase hydrolysis rate. Involved in the addition of a carboxymethylaminomethyl (cmnm) group at the wobble position (U34) of certain tRNAs, forming tRNA-cmnm(5)s(2)U34.</text>
</comment>
<dbReference type="KEGG" id="rbu:PG1C_14285"/>
<dbReference type="InterPro" id="IPR025867">
    <property type="entry name" value="MnmE_helical"/>
</dbReference>
<evidence type="ECO:0000313" key="10">
    <source>
        <dbReference type="Proteomes" id="UP000061603"/>
    </source>
</evidence>
<dbReference type="EMBL" id="CP010554">
    <property type="protein sequence ID" value="AJP49293.1"/>
    <property type="molecule type" value="Genomic_DNA"/>
</dbReference>
<dbReference type="GO" id="GO:0030488">
    <property type="term" value="P:tRNA methylation"/>
    <property type="evidence" value="ECO:0007669"/>
    <property type="project" value="TreeGrafter"/>
</dbReference>
<feature type="binding site" evidence="6">
    <location>
        <position position="83"/>
    </location>
    <ligand>
        <name>(6S)-5-formyl-5,6,7,8-tetrahydrofolate</name>
        <dbReference type="ChEBI" id="CHEBI:57457"/>
    </ligand>
</feature>
<keyword evidence="3 6" id="KW-0547">Nucleotide-binding</keyword>
<comment type="subunit">
    <text evidence="6">Homodimer. Heterotetramer of two MnmE and two MnmG subunits.</text>
</comment>
<dbReference type="InterPro" id="IPR005225">
    <property type="entry name" value="Small_GTP-bd"/>
</dbReference>
<comment type="cofactor">
    <cofactor evidence="6">
        <name>K(+)</name>
        <dbReference type="ChEBI" id="CHEBI:29103"/>
    </cofactor>
    <text evidence="6">Binds 1 potassium ion per subunit.</text>
</comment>
<dbReference type="EC" id="3.6.-.-" evidence="6"/>
<dbReference type="Gene3D" id="3.40.50.300">
    <property type="entry name" value="P-loop containing nucleotide triphosphate hydrolases"/>
    <property type="match status" value="1"/>
</dbReference>
<feature type="binding site" evidence="6">
    <location>
        <begin position="228"/>
        <end position="233"/>
    </location>
    <ligand>
        <name>GTP</name>
        <dbReference type="ChEBI" id="CHEBI:37565"/>
    </ligand>
</feature>
<dbReference type="PATRIC" id="fig|1565605.3.peg.3025"/>